<dbReference type="EMBL" id="JACVVK020000015">
    <property type="protein sequence ID" value="KAK7504508.1"/>
    <property type="molecule type" value="Genomic_DNA"/>
</dbReference>
<dbReference type="InterPro" id="IPR006573">
    <property type="entry name" value="NHR_dom"/>
</dbReference>
<gene>
    <name evidence="2" type="ORF">BaRGS_00004374</name>
</gene>
<evidence type="ECO:0000313" key="2">
    <source>
        <dbReference type="EMBL" id="KAK7504508.1"/>
    </source>
</evidence>
<name>A0ABD0LZE6_9CAEN</name>
<feature type="non-terminal residue" evidence="2">
    <location>
        <position position="50"/>
    </location>
</feature>
<dbReference type="InterPro" id="IPR043136">
    <property type="entry name" value="B30.2/SPRY_sf"/>
</dbReference>
<dbReference type="PROSITE" id="PS51065">
    <property type="entry name" value="NHR"/>
    <property type="match status" value="1"/>
</dbReference>
<comment type="caution">
    <text evidence="2">The sequence shown here is derived from an EMBL/GenBank/DDBJ whole genome shotgun (WGS) entry which is preliminary data.</text>
</comment>
<feature type="domain" description="NHR" evidence="1">
    <location>
        <begin position="7"/>
        <end position="50"/>
    </location>
</feature>
<reference evidence="2 3" key="1">
    <citation type="journal article" date="2023" name="Sci. Data">
        <title>Genome assembly of the Korean intertidal mud-creeper Batillaria attramentaria.</title>
        <authorList>
            <person name="Patra A.K."/>
            <person name="Ho P.T."/>
            <person name="Jun S."/>
            <person name="Lee S.J."/>
            <person name="Kim Y."/>
            <person name="Won Y.J."/>
        </authorList>
    </citation>
    <scope>NUCLEOTIDE SEQUENCE [LARGE SCALE GENOMIC DNA]</scope>
    <source>
        <strain evidence="2">Wonlab-2016</strain>
    </source>
</reference>
<dbReference type="Pfam" id="PF07177">
    <property type="entry name" value="Neuralized"/>
    <property type="match status" value="1"/>
</dbReference>
<dbReference type="Gene3D" id="2.60.120.920">
    <property type="match status" value="1"/>
</dbReference>
<evidence type="ECO:0000259" key="1">
    <source>
        <dbReference type="PROSITE" id="PS51065"/>
    </source>
</evidence>
<accession>A0ABD0LZE6</accession>
<protein>
    <recommendedName>
        <fullName evidence="1">NHR domain-containing protein</fullName>
    </recommendedName>
</protein>
<organism evidence="2 3">
    <name type="scientific">Batillaria attramentaria</name>
    <dbReference type="NCBI Taxonomy" id="370345"/>
    <lineage>
        <taxon>Eukaryota</taxon>
        <taxon>Metazoa</taxon>
        <taxon>Spiralia</taxon>
        <taxon>Lophotrochozoa</taxon>
        <taxon>Mollusca</taxon>
        <taxon>Gastropoda</taxon>
        <taxon>Caenogastropoda</taxon>
        <taxon>Sorbeoconcha</taxon>
        <taxon>Cerithioidea</taxon>
        <taxon>Batillariidae</taxon>
        <taxon>Batillaria</taxon>
    </lineage>
</organism>
<proteinExistence type="predicted"/>
<sequence>MANPAQDFRFHPSHGAGIRLNVTRTTATRVSDEGSIVLSNAPIETGWIYE</sequence>
<dbReference type="AlphaFoldDB" id="A0ABD0LZE6"/>
<dbReference type="Proteomes" id="UP001519460">
    <property type="component" value="Unassembled WGS sequence"/>
</dbReference>
<evidence type="ECO:0000313" key="3">
    <source>
        <dbReference type="Proteomes" id="UP001519460"/>
    </source>
</evidence>
<keyword evidence="3" id="KW-1185">Reference proteome</keyword>